<dbReference type="EMBL" id="VXIT01000012">
    <property type="protein sequence ID" value="KAA6408897.1"/>
    <property type="molecule type" value="Genomic_DNA"/>
</dbReference>
<accession>A0A5M8PHM5</accession>
<feature type="compositionally biased region" description="Basic and acidic residues" evidence="1">
    <location>
        <begin position="420"/>
        <end position="440"/>
    </location>
</feature>
<feature type="compositionally biased region" description="Polar residues" evidence="1">
    <location>
        <begin position="708"/>
        <end position="720"/>
    </location>
</feature>
<evidence type="ECO:0000313" key="3">
    <source>
        <dbReference type="Proteomes" id="UP000324767"/>
    </source>
</evidence>
<feature type="compositionally biased region" description="Low complexity" evidence="1">
    <location>
        <begin position="1075"/>
        <end position="1096"/>
    </location>
</feature>
<feature type="compositionally biased region" description="Low complexity" evidence="1">
    <location>
        <begin position="733"/>
        <end position="744"/>
    </location>
</feature>
<feature type="region of interest" description="Disordered" evidence="1">
    <location>
        <begin position="847"/>
        <end position="872"/>
    </location>
</feature>
<feature type="region of interest" description="Disordered" evidence="1">
    <location>
        <begin position="157"/>
        <end position="233"/>
    </location>
</feature>
<comment type="caution">
    <text evidence="2">The sequence shown here is derived from an EMBL/GenBank/DDBJ whole genome shotgun (WGS) entry which is preliminary data.</text>
</comment>
<proteinExistence type="predicted"/>
<feature type="compositionally biased region" description="Polar residues" evidence="1">
    <location>
        <begin position="605"/>
        <end position="620"/>
    </location>
</feature>
<evidence type="ECO:0000256" key="1">
    <source>
        <dbReference type="SAM" id="MobiDB-lite"/>
    </source>
</evidence>
<feature type="compositionally biased region" description="Low complexity" evidence="1">
    <location>
        <begin position="1007"/>
        <end position="1026"/>
    </location>
</feature>
<feature type="compositionally biased region" description="Low complexity" evidence="1">
    <location>
        <begin position="669"/>
        <end position="683"/>
    </location>
</feature>
<feature type="compositionally biased region" description="Polar residues" evidence="1">
    <location>
        <begin position="905"/>
        <end position="923"/>
    </location>
</feature>
<feature type="compositionally biased region" description="Polar residues" evidence="1">
    <location>
        <begin position="1236"/>
        <end position="1248"/>
    </location>
</feature>
<feature type="compositionally biased region" description="Basic and acidic residues" evidence="1">
    <location>
        <begin position="557"/>
        <end position="600"/>
    </location>
</feature>
<gene>
    <name evidence="2" type="ORF">FRX48_07241</name>
</gene>
<sequence length="1275" mass="137855">MRRIRLQVRIEPLEAPSSAPAPSGSRQEKILPWTEPCSEDLSISELWAKIETRFERIYPGKGRLSIKYLQDHYGSVLDTTEAVGNIFDDRTGGAELNATSIVHVVRFPPDREESRNPQSFGSITPESFARPQKHLLSNTQPNVRSSLRDMAAPEDLDASQVGDGYGRPVKRQKLQDTTKSGRFDPDRPFLSRERDCEENPQRRVSPIKQALQPHFTKDPQRPLAPRHPSPYGTPISLSLIDCPNQIPFSSTNQDGIPDSPPGKAFLQSIIDLNDDDTKSESPDLGQNLFDVPLSHAGTPAAGTELLIIEAAHDAVPQAANTEALYGKATIQTDLVSVAASAVTDAGCGVPLSQGISGPTQPARLRPPLPQTVAEETAEGLSKPKQRLGGSLPRNTHRSVSNSRKEPYDVFDIIETDMEDSQNKHDRPSSGWDKLRSKERTQLPPFSHARKSATNGDVRPPSLGTKKDAQQERLERKRKREDAKSLGNKDVELERMTEPPEELDSTLQAKEAEDKERQSRADETKEKEKKNDSPEKQKDNIVHGKGQNRVLKANQAEEQDRIAERKADKTQFKEQKTRVPERDIKRLETEQNPKPDGRQDVAKQANGRTMSTRTPGRNGSENVMDRRAEPAVQKAQEPSEPGKPKSSTPLSSSKSEETKKKSLTAFYPTSGGSRSSSLSIEHSSPIQETPLKGTKTGKQPPLTIALGKSANTLCRSGSSVSWADPIAPSNFSLPAKPTATAPNPNGDKHTSSSPITSADVVASLVRQPSAEIIRSSSASSVGIVPKKSRDPPKKTSANTKKQTKLNVKRDVKQKGRVIDPPSPSKPVVEEALVISSDSDDIVSEFYSEPDDDVQEMSHAKAGPSSKKKTKSDTKIAAAKAVITPPGFQYKAAKQATVVRATPSIEKPTNSQHANVVTTAKTLPNSHDKAANQATVEHATPTVEKPTSSQQARVVTTAKTLPNSQDITATQAPVKNASPTNAGAPSSQQSATIDTLPKASSRSPARYISSTPSSPSSSSTKSDASAGSPSPPDIAPEPSSQTLPEMRSTSVDSTKSSSKSLEPNGVKSTPAAGRRLSSQSSTSATQSTQQTQSSDTVSVESALNQQLQREARQFSEPAHAQVKSTPPVTRDQASKSNLETEATPVATPSEYPYTMSGPRPANFRFPSLTKLKNNPPKYDPKERLKHASFLSSQILNDPRPVASSQTNGVTHDDESSSESDDDSASSSDNENDNDKAPSSHNPFSSPVESQLSKKSDGRNAKGLSSLVKLAKRHGING</sequence>
<feature type="region of interest" description="Disordered" evidence="1">
    <location>
        <begin position="901"/>
        <end position="1275"/>
    </location>
</feature>
<feature type="compositionally biased region" description="Low complexity" evidence="1">
    <location>
        <begin position="643"/>
        <end position="652"/>
    </location>
</feature>
<feature type="compositionally biased region" description="Polar residues" evidence="1">
    <location>
        <begin position="1097"/>
        <end position="1106"/>
    </location>
</feature>
<organism evidence="2 3">
    <name type="scientific">Lasallia pustulata</name>
    <dbReference type="NCBI Taxonomy" id="136370"/>
    <lineage>
        <taxon>Eukaryota</taxon>
        <taxon>Fungi</taxon>
        <taxon>Dikarya</taxon>
        <taxon>Ascomycota</taxon>
        <taxon>Pezizomycotina</taxon>
        <taxon>Lecanoromycetes</taxon>
        <taxon>OSLEUM clade</taxon>
        <taxon>Umbilicariomycetidae</taxon>
        <taxon>Umbilicariales</taxon>
        <taxon>Umbilicariaceae</taxon>
        <taxon>Lasallia</taxon>
    </lineage>
</organism>
<dbReference type="Proteomes" id="UP000324767">
    <property type="component" value="Unassembled WGS sequence"/>
</dbReference>
<dbReference type="OrthoDB" id="5431494at2759"/>
<feature type="compositionally biased region" description="Basic and acidic residues" evidence="1">
    <location>
        <begin position="509"/>
        <end position="541"/>
    </location>
</feature>
<reference evidence="2 3" key="1">
    <citation type="submission" date="2019-09" db="EMBL/GenBank/DDBJ databases">
        <title>The hologenome of the rock-dwelling lichen Lasallia pustulata.</title>
        <authorList>
            <person name="Greshake Tzovaras B."/>
            <person name="Segers F."/>
            <person name="Bicker A."/>
            <person name="Dal Grande F."/>
            <person name="Otte J."/>
            <person name="Hankeln T."/>
            <person name="Schmitt I."/>
            <person name="Ebersberger I."/>
        </authorList>
    </citation>
    <scope>NUCLEOTIDE SEQUENCE [LARGE SCALE GENOMIC DNA]</scope>
    <source>
        <strain evidence="2">A1-1</strain>
    </source>
</reference>
<protein>
    <submittedName>
        <fullName evidence="2">Uncharacterized protein</fullName>
    </submittedName>
</protein>
<dbReference type="AlphaFoldDB" id="A0A5M8PHM5"/>
<name>A0A5M8PHM5_9LECA</name>
<feature type="compositionally biased region" description="Basic and acidic residues" evidence="1">
    <location>
        <begin position="806"/>
        <end position="816"/>
    </location>
</feature>
<feature type="compositionally biased region" description="Polar residues" evidence="1">
    <location>
        <begin position="116"/>
        <end position="125"/>
    </location>
</feature>
<feature type="region of interest" description="Disordered" evidence="1">
    <location>
        <begin position="108"/>
        <end position="144"/>
    </location>
</feature>
<feature type="compositionally biased region" description="Polar residues" evidence="1">
    <location>
        <begin position="943"/>
        <end position="1001"/>
    </location>
</feature>
<feature type="region of interest" description="Disordered" evidence="1">
    <location>
        <begin position="372"/>
        <end position="754"/>
    </location>
</feature>
<feature type="compositionally biased region" description="Basic and acidic residues" evidence="1">
    <location>
        <begin position="173"/>
        <end position="201"/>
    </location>
</feature>
<feature type="region of interest" description="Disordered" evidence="1">
    <location>
        <begin position="770"/>
        <end position="826"/>
    </location>
</feature>
<feature type="compositionally biased region" description="Polar residues" evidence="1">
    <location>
        <begin position="135"/>
        <end position="144"/>
    </location>
</feature>
<feature type="compositionally biased region" description="Basic and acidic residues" evidence="1">
    <location>
        <begin position="464"/>
        <end position="497"/>
    </location>
</feature>
<feature type="compositionally biased region" description="Low complexity" evidence="1">
    <location>
        <begin position="1046"/>
        <end position="1058"/>
    </location>
</feature>
<evidence type="ECO:0000313" key="2">
    <source>
        <dbReference type="EMBL" id="KAA6408897.1"/>
    </source>
</evidence>
<feature type="compositionally biased region" description="Low complexity" evidence="1">
    <location>
        <begin position="770"/>
        <end position="779"/>
    </location>
</feature>